<protein>
    <submittedName>
        <fullName evidence="2">Uncharacterized protein</fullName>
    </submittedName>
</protein>
<keyword evidence="3" id="KW-1185">Reference proteome</keyword>
<proteinExistence type="predicted"/>
<dbReference type="AlphaFoldDB" id="A0A397U7Z6"/>
<keyword evidence="1" id="KW-0732">Signal</keyword>
<name>A0A397U7Z6_9GLOM</name>
<sequence>MFVRILQILALLALVNTSTTYVIHINNTTNSNITERDHTYPIHTVHWKSRGYTDDVDNIKIHFLDYQQQSKWTYTSEHLADQVNSAGWSVGYYVCAEYTSFIVTETVCGDVSTLWWDGWVGQKFCTDLHFHLKKSLKLSVTSWTINPDQYC</sequence>
<reference evidence="2 3" key="1">
    <citation type="submission" date="2018-06" db="EMBL/GenBank/DDBJ databases">
        <title>Comparative genomics reveals the genomic features of Rhizophagus irregularis, R. cerebriforme, R. diaphanum and Gigaspora rosea, and their symbiotic lifestyle signature.</title>
        <authorList>
            <person name="Morin E."/>
            <person name="San Clemente H."/>
            <person name="Chen E.C.H."/>
            <person name="De La Providencia I."/>
            <person name="Hainaut M."/>
            <person name="Kuo A."/>
            <person name="Kohler A."/>
            <person name="Murat C."/>
            <person name="Tang N."/>
            <person name="Roy S."/>
            <person name="Loubradou J."/>
            <person name="Henrissat B."/>
            <person name="Grigoriev I.V."/>
            <person name="Corradi N."/>
            <person name="Roux C."/>
            <person name="Martin F.M."/>
        </authorList>
    </citation>
    <scope>NUCLEOTIDE SEQUENCE [LARGE SCALE GENOMIC DNA]</scope>
    <source>
        <strain evidence="2 3">DAOM 194757</strain>
    </source>
</reference>
<dbReference type="OrthoDB" id="2422602at2759"/>
<dbReference type="EMBL" id="QKWP01001909">
    <property type="protein sequence ID" value="RIB05841.1"/>
    <property type="molecule type" value="Genomic_DNA"/>
</dbReference>
<comment type="caution">
    <text evidence="2">The sequence shown here is derived from an EMBL/GenBank/DDBJ whole genome shotgun (WGS) entry which is preliminary data.</text>
</comment>
<dbReference type="Proteomes" id="UP000266673">
    <property type="component" value="Unassembled WGS sequence"/>
</dbReference>
<evidence type="ECO:0000256" key="1">
    <source>
        <dbReference type="SAM" id="SignalP"/>
    </source>
</evidence>
<organism evidence="2 3">
    <name type="scientific">Gigaspora rosea</name>
    <dbReference type="NCBI Taxonomy" id="44941"/>
    <lineage>
        <taxon>Eukaryota</taxon>
        <taxon>Fungi</taxon>
        <taxon>Fungi incertae sedis</taxon>
        <taxon>Mucoromycota</taxon>
        <taxon>Glomeromycotina</taxon>
        <taxon>Glomeromycetes</taxon>
        <taxon>Diversisporales</taxon>
        <taxon>Gigasporaceae</taxon>
        <taxon>Gigaspora</taxon>
    </lineage>
</organism>
<gene>
    <name evidence="2" type="ORF">C2G38_2047269</name>
</gene>
<accession>A0A397U7Z6</accession>
<evidence type="ECO:0000313" key="2">
    <source>
        <dbReference type="EMBL" id="RIB05841.1"/>
    </source>
</evidence>
<evidence type="ECO:0000313" key="3">
    <source>
        <dbReference type="Proteomes" id="UP000266673"/>
    </source>
</evidence>
<feature type="chain" id="PRO_5017252825" evidence="1">
    <location>
        <begin position="21"/>
        <end position="151"/>
    </location>
</feature>
<feature type="signal peptide" evidence="1">
    <location>
        <begin position="1"/>
        <end position="20"/>
    </location>
</feature>